<name>A0A8H7ZV17_9FUNG</name>
<dbReference type="PANTHER" id="PTHR45892:SF1">
    <property type="entry name" value="AMINOACYLASE-1"/>
    <property type="match status" value="1"/>
</dbReference>
<protein>
    <submittedName>
        <fullName evidence="2">Uncharacterized protein</fullName>
    </submittedName>
</protein>
<organism evidence="2 3">
    <name type="scientific">Olpidium bornovanus</name>
    <dbReference type="NCBI Taxonomy" id="278681"/>
    <lineage>
        <taxon>Eukaryota</taxon>
        <taxon>Fungi</taxon>
        <taxon>Fungi incertae sedis</taxon>
        <taxon>Olpidiomycota</taxon>
        <taxon>Olpidiomycotina</taxon>
        <taxon>Olpidiomycetes</taxon>
        <taxon>Olpidiales</taxon>
        <taxon>Olpidiaceae</taxon>
        <taxon>Olpidium</taxon>
    </lineage>
</organism>
<dbReference type="OrthoDB" id="3064516at2759"/>
<comment type="similarity">
    <text evidence="1">Belongs to the peptidase M20A family.</text>
</comment>
<proteinExistence type="inferred from homology"/>
<gene>
    <name evidence="2" type="ORF">BJ554DRAFT_8371</name>
</gene>
<dbReference type="SUPFAM" id="SSF53187">
    <property type="entry name" value="Zn-dependent exopeptidases"/>
    <property type="match status" value="1"/>
</dbReference>
<dbReference type="PANTHER" id="PTHR45892">
    <property type="entry name" value="AMINOACYLASE-1"/>
    <property type="match status" value="1"/>
</dbReference>
<dbReference type="EMBL" id="JAEFCI010006448">
    <property type="protein sequence ID" value="KAG5459679.1"/>
    <property type="molecule type" value="Genomic_DNA"/>
</dbReference>
<comment type="caution">
    <text evidence="2">The sequence shown here is derived from an EMBL/GenBank/DDBJ whole genome shotgun (WGS) entry which is preliminary data.</text>
</comment>
<dbReference type="AlphaFoldDB" id="A0A8H7ZV17"/>
<dbReference type="Proteomes" id="UP000673691">
    <property type="component" value="Unassembled WGS sequence"/>
</dbReference>
<keyword evidence="3" id="KW-1185">Reference proteome</keyword>
<evidence type="ECO:0000313" key="3">
    <source>
        <dbReference type="Proteomes" id="UP000673691"/>
    </source>
</evidence>
<dbReference type="GO" id="GO:0004046">
    <property type="term" value="F:aminoacylase activity"/>
    <property type="evidence" value="ECO:0007669"/>
    <property type="project" value="TreeGrafter"/>
</dbReference>
<accession>A0A8H7ZV17</accession>
<dbReference type="Pfam" id="PF01546">
    <property type="entry name" value="Peptidase_M20"/>
    <property type="match status" value="1"/>
</dbReference>
<dbReference type="InterPro" id="IPR002933">
    <property type="entry name" value="Peptidase_M20"/>
</dbReference>
<reference evidence="2 3" key="1">
    <citation type="journal article" name="Sci. Rep.">
        <title>Genome-scale phylogenetic analyses confirm Olpidium as the closest living zoosporic fungus to the non-flagellated, terrestrial fungi.</title>
        <authorList>
            <person name="Chang Y."/>
            <person name="Rochon D."/>
            <person name="Sekimoto S."/>
            <person name="Wang Y."/>
            <person name="Chovatia M."/>
            <person name="Sandor L."/>
            <person name="Salamov A."/>
            <person name="Grigoriev I.V."/>
            <person name="Stajich J.E."/>
            <person name="Spatafora J.W."/>
        </authorList>
    </citation>
    <scope>NUCLEOTIDE SEQUENCE [LARGE SCALE GENOMIC DNA]</scope>
    <source>
        <strain evidence="2">S191</strain>
    </source>
</reference>
<dbReference type="Gene3D" id="3.40.630.10">
    <property type="entry name" value="Zn peptidases"/>
    <property type="match status" value="1"/>
</dbReference>
<evidence type="ECO:0000256" key="1">
    <source>
        <dbReference type="ARBA" id="ARBA00006247"/>
    </source>
</evidence>
<dbReference type="InterPro" id="IPR052083">
    <property type="entry name" value="Aminoacylase-1_M20A"/>
</dbReference>
<evidence type="ECO:0000313" key="2">
    <source>
        <dbReference type="EMBL" id="KAG5459679.1"/>
    </source>
</evidence>
<sequence length="89" mass="9970">MKSVGIQYMEAVRNLKARGEKFLRNIHVVFVPDEEIGGHHGMQEFLKTPEFRALNVGFALDEGLANEGSAFKVRGYPRLSCVDFVLPCS</sequence>